<evidence type="ECO:0000256" key="6">
    <source>
        <dbReference type="SAM" id="Phobius"/>
    </source>
</evidence>
<dbReference type="InterPro" id="IPR011009">
    <property type="entry name" value="Kinase-like_dom_sf"/>
</dbReference>
<evidence type="ECO:0000256" key="1">
    <source>
        <dbReference type="ARBA" id="ARBA00022527"/>
    </source>
</evidence>
<dbReference type="SUPFAM" id="SSF56112">
    <property type="entry name" value="Protein kinase-like (PK-like)"/>
    <property type="match status" value="1"/>
</dbReference>
<evidence type="ECO:0000256" key="5">
    <source>
        <dbReference type="ARBA" id="ARBA00022840"/>
    </source>
</evidence>
<dbReference type="InterPro" id="IPR045270">
    <property type="entry name" value="STKc_AGC"/>
</dbReference>
<feature type="chain" id="PRO_5035285283" description="Protein kinase domain-containing protein" evidence="7">
    <location>
        <begin position="20"/>
        <end position="348"/>
    </location>
</feature>
<keyword evidence="10" id="KW-1185">Reference proteome</keyword>
<evidence type="ECO:0000259" key="8">
    <source>
        <dbReference type="PROSITE" id="PS50011"/>
    </source>
</evidence>
<keyword evidence="6" id="KW-1133">Transmembrane helix</keyword>
<dbReference type="SMART" id="SM00220">
    <property type="entry name" value="S_TKc"/>
    <property type="match status" value="1"/>
</dbReference>
<dbReference type="InterPro" id="IPR000719">
    <property type="entry name" value="Prot_kinase_dom"/>
</dbReference>
<dbReference type="GO" id="GO:0005524">
    <property type="term" value="F:ATP binding"/>
    <property type="evidence" value="ECO:0007669"/>
    <property type="project" value="UniProtKB-KW"/>
</dbReference>
<dbReference type="Gene3D" id="1.10.510.10">
    <property type="entry name" value="Transferase(Phosphotransferase) domain 1"/>
    <property type="match status" value="1"/>
</dbReference>
<evidence type="ECO:0000256" key="3">
    <source>
        <dbReference type="ARBA" id="ARBA00022741"/>
    </source>
</evidence>
<name>A0A8J8NY95_HALGN</name>
<comment type="caution">
    <text evidence="9">The sequence shown here is derived from an EMBL/GenBank/DDBJ whole genome shotgun (WGS) entry which is preliminary data.</text>
</comment>
<dbReference type="PROSITE" id="PS50011">
    <property type="entry name" value="PROTEIN_KINASE_DOM"/>
    <property type="match status" value="1"/>
</dbReference>
<keyword evidence="7" id="KW-0732">Signal</keyword>
<keyword evidence="6" id="KW-0812">Transmembrane</keyword>
<dbReference type="AlphaFoldDB" id="A0A8J8NY95"/>
<evidence type="ECO:0000313" key="9">
    <source>
        <dbReference type="EMBL" id="TNV83443.1"/>
    </source>
</evidence>
<dbReference type="GO" id="GO:0005952">
    <property type="term" value="C:cAMP-dependent protein kinase complex"/>
    <property type="evidence" value="ECO:0007669"/>
    <property type="project" value="TreeGrafter"/>
</dbReference>
<feature type="transmembrane region" description="Helical" evidence="6">
    <location>
        <begin position="12"/>
        <end position="29"/>
    </location>
</feature>
<accession>A0A8J8NY95</accession>
<proteinExistence type="predicted"/>
<evidence type="ECO:0000256" key="2">
    <source>
        <dbReference type="ARBA" id="ARBA00022679"/>
    </source>
</evidence>
<dbReference type="PANTHER" id="PTHR24353">
    <property type="entry name" value="CYCLIC NUCLEOTIDE-DEPENDENT PROTEIN KINASE"/>
    <property type="match status" value="1"/>
</dbReference>
<reference evidence="9" key="1">
    <citation type="submission" date="2019-06" db="EMBL/GenBank/DDBJ databases">
        <authorList>
            <person name="Zheng W."/>
        </authorList>
    </citation>
    <scope>NUCLEOTIDE SEQUENCE</scope>
    <source>
        <strain evidence="9">QDHG01</strain>
    </source>
</reference>
<keyword evidence="4" id="KW-0418">Kinase</keyword>
<dbReference type="GO" id="GO:0004691">
    <property type="term" value="F:cAMP-dependent protein kinase activity"/>
    <property type="evidence" value="ECO:0007669"/>
    <property type="project" value="TreeGrafter"/>
</dbReference>
<feature type="transmembrane region" description="Helical" evidence="6">
    <location>
        <begin position="207"/>
        <end position="225"/>
    </location>
</feature>
<keyword evidence="1" id="KW-0723">Serine/threonine-protein kinase</keyword>
<organism evidence="9 10">
    <name type="scientific">Halteria grandinella</name>
    <dbReference type="NCBI Taxonomy" id="5974"/>
    <lineage>
        <taxon>Eukaryota</taxon>
        <taxon>Sar</taxon>
        <taxon>Alveolata</taxon>
        <taxon>Ciliophora</taxon>
        <taxon>Intramacronucleata</taxon>
        <taxon>Spirotrichea</taxon>
        <taxon>Stichotrichia</taxon>
        <taxon>Sporadotrichida</taxon>
        <taxon>Halteriidae</taxon>
        <taxon>Halteria</taxon>
    </lineage>
</organism>
<keyword evidence="6" id="KW-0472">Membrane</keyword>
<keyword evidence="2" id="KW-0808">Transferase</keyword>
<dbReference type="PANTHER" id="PTHR24353:SF37">
    <property type="entry name" value="CAMP-DEPENDENT PROTEIN KINASE CATALYTIC SUBUNIT PRKX"/>
    <property type="match status" value="1"/>
</dbReference>
<feature type="signal peptide" evidence="7">
    <location>
        <begin position="1"/>
        <end position="19"/>
    </location>
</feature>
<dbReference type="Pfam" id="PF00069">
    <property type="entry name" value="Pkinase"/>
    <property type="match status" value="1"/>
</dbReference>
<feature type="transmembrane region" description="Helical" evidence="6">
    <location>
        <begin position="126"/>
        <end position="148"/>
    </location>
</feature>
<dbReference type="Proteomes" id="UP000785679">
    <property type="component" value="Unassembled WGS sequence"/>
</dbReference>
<keyword evidence="3" id="KW-0547">Nucleotide-binding</keyword>
<evidence type="ECO:0000313" key="10">
    <source>
        <dbReference type="Proteomes" id="UP000785679"/>
    </source>
</evidence>
<dbReference type="Gene3D" id="3.30.200.20">
    <property type="entry name" value="Phosphorylase Kinase, domain 1"/>
    <property type="match status" value="1"/>
</dbReference>
<evidence type="ECO:0000256" key="4">
    <source>
        <dbReference type="ARBA" id="ARBA00022777"/>
    </source>
</evidence>
<evidence type="ECO:0000256" key="7">
    <source>
        <dbReference type="SAM" id="SignalP"/>
    </source>
</evidence>
<keyword evidence="5" id="KW-0067">ATP-binding</keyword>
<sequence length="348" mass="39835">MKALGTYLHLRIARLVIHASNLLLFLLISKEHSAGGTGKVYIVMNKETKEVFAIKSIRKSTIIEMGLKESILLEKKIMQLIVHPFIMRLISAFNNQARIYFLMPLFPASDLSLQLRMRHRFTDEKVVSFIILQIALALGQLHAVNLIFSDLKPANILVESDGYIKLADFGLSQYLEEGDKSKSFRGSYDYMAPEIIMKKGYTKAVDWWALGILVYELIIGIPPFYHVNLNQSVQRILNSNAKWPAKENPHYKVSPIAINFIERLLDKNPLTRLGASSTEEVLQHDFLTQYYDVSDVFKKEAPSPWKPHIFFQVNQEGLIDPQTVQESKVSIASMKFVMANHDLFDEFD</sequence>
<feature type="domain" description="Protein kinase" evidence="8">
    <location>
        <begin position="26"/>
        <end position="287"/>
    </location>
</feature>
<dbReference type="EMBL" id="RRYP01003829">
    <property type="protein sequence ID" value="TNV83443.1"/>
    <property type="molecule type" value="Genomic_DNA"/>
</dbReference>
<protein>
    <recommendedName>
        <fullName evidence="8">Protein kinase domain-containing protein</fullName>
    </recommendedName>
</protein>
<gene>
    <name evidence="9" type="ORF">FGO68_gene4879</name>
</gene>
<dbReference type="CDD" id="cd05123">
    <property type="entry name" value="STKc_AGC"/>
    <property type="match status" value="1"/>
</dbReference>